<reference evidence="1 2" key="1">
    <citation type="submission" date="2014-09" db="EMBL/GenBank/DDBJ databases">
        <title>Genome sequence of Flavobacterium aquidurense RC62.</title>
        <authorList>
            <person name="Kim J.F."/>
            <person name="Kwak M.-J."/>
        </authorList>
    </citation>
    <scope>NUCLEOTIDE SEQUENCE [LARGE SCALE GENOMIC DNA]</scope>
    <source>
        <strain evidence="1 2">RC62</strain>
    </source>
</reference>
<protein>
    <submittedName>
        <fullName evidence="1">Uncharacterized protein</fullName>
    </submittedName>
</protein>
<accession>A0A0Q0W2W9</accession>
<comment type="caution">
    <text evidence="1">The sequence shown here is derived from an EMBL/GenBank/DDBJ whole genome shotgun (WGS) entry which is preliminary data.</text>
</comment>
<dbReference type="Proteomes" id="UP000050443">
    <property type="component" value="Unassembled WGS sequence"/>
</dbReference>
<dbReference type="STRING" id="362413.RC62_4340"/>
<proteinExistence type="predicted"/>
<dbReference type="EMBL" id="JRLF01000009">
    <property type="protein sequence ID" value="KQB40965.1"/>
    <property type="molecule type" value="Genomic_DNA"/>
</dbReference>
<sequence length="54" mass="6489">MSFRRNDKKVKINNRQKNCIFTILKTIYKMYLTNSGLFSTKSKNIKRILNIFES</sequence>
<gene>
    <name evidence="1" type="ORF">RC62_4340</name>
</gene>
<organism evidence="1 2">
    <name type="scientific">Flavobacterium aquidurense</name>
    <dbReference type="NCBI Taxonomy" id="362413"/>
    <lineage>
        <taxon>Bacteria</taxon>
        <taxon>Pseudomonadati</taxon>
        <taxon>Bacteroidota</taxon>
        <taxon>Flavobacteriia</taxon>
        <taxon>Flavobacteriales</taxon>
        <taxon>Flavobacteriaceae</taxon>
        <taxon>Flavobacterium</taxon>
    </lineage>
</organism>
<name>A0A0Q0W2W9_9FLAO</name>
<dbReference type="PATRIC" id="fig|362413.3.peg.4261"/>
<dbReference type="AlphaFoldDB" id="A0A0Q0W2W9"/>
<evidence type="ECO:0000313" key="1">
    <source>
        <dbReference type="EMBL" id="KQB40965.1"/>
    </source>
</evidence>
<evidence type="ECO:0000313" key="2">
    <source>
        <dbReference type="Proteomes" id="UP000050443"/>
    </source>
</evidence>